<accession>A0A0M8NY02</accession>
<keyword evidence="2" id="KW-1185">Reference proteome</keyword>
<evidence type="ECO:0000313" key="2">
    <source>
        <dbReference type="Proteomes" id="UP000037696"/>
    </source>
</evidence>
<name>A0A0M8NY02_9EURO</name>
<protein>
    <submittedName>
        <fullName evidence="1">Uncharacterized protein</fullName>
    </submittedName>
</protein>
<gene>
    <name evidence="1" type="ORF">ACN38_g9598</name>
</gene>
<evidence type="ECO:0000313" key="1">
    <source>
        <dbReference type="EMBL" id="KOS39557.1"/>
    </source>
</evidence>
<proteinExistence type="predicted"/>
<reference evidence="1 2" key="1">
    <citation type="submission" date="2015-08" db="EMBL/GenBank/DDBJ databases">
        <title>Genome sequencing of Penicillium nordicum.</title>
        <authorList>
            <person name="Nguyen H.D."/>
            <person name="Seifert K.A."/>
        </authorList>
    </citation>
    <scope>NUCLEOTIDE SEQUENCE [LARGE SCALE GENOMIC DNA]</scope>
    <source>
        <strain evidence="1 2">DAOMC 185683</strain>
    </source>
</reference>
<feature type="non-terminal residue" evidence="1">
    <location>
        <position position="1"/>
    </location>
</feature>
<organism evidence="1 2">
    <name type="scientific">Penicillium nordicum</name>
    <dbReference type="NCBI Taxonomy" id="229535"/>
    <lineage>
        <taxon>Eukaryota</taxon>
        <taxon>Fungi</taxon>
        <taxon>Dikarya</taxon>
        <taxon>Ascomycota</taxon>
        <taxon>Pezizomycotina</taxon>
        <taxon>Eurotiomycetes</taxon>
        <taxon>Eurotiomycetidae</taxon>
        <taxon>Eurotiales</taxon>
        <taxon>Aspergillaceae</taxon>
        <taxon>Penicillium</taxon>
    </lineage>
</organism>
<dbReference type="Proteomes" id="UP000037696">
    <property type="component" value="Unassembled WGS sequence"/>
</dbReference>
<sequence length="8" mass="931">AEEELLID</sequence>
<comment type="caution">
    <text evidence="1">The sequence shown here is derived from an EMBL/GenBank/DDBJ whole genome shotgun (WGS) entry which is preliminary data.</text>
</comment>
<dbReference type="EMBL" id="LHQQ01000198">
    <property type="protein sequence ID" value="KOS39557.1"/>
    <property type="molecule type" value="Genomic_DNA"/>
</dbReference>